<dbReference type="SUPFAM" id="SSF49265">
    <property type="entry name" value="Fibronectin type III"/>
    <property type="match status" value="1"/>
</dbReference>
<dbReference type="eggNOG" id="ENOG502SMB5">
    <property type="taxonomic scope" value="Eukaryota"/>
</dbReference>
<protein>
    <recommendedName>
        <fullName evidence="3">Fibronectin type-III domain-containing protein</fullName>
    </recommendedName>
</protein>
<dbReference type="Gene3D" id="3.40.50.1110">
    <property type="entry name" value="SGNH hydrolase"/>
    <property type="match status" value="1"/>
</dbReference>
<keyword evidence="2" id="KW-0732">Signal</keyword>
<dbReference type="EMBL" id="DS989822">
    <property type="protein sequence ID" value="EFQ98504.1"/>
    <property type="molecule type" value="Genomic_DNA"/>
</dbReference>
<dbReference type="Pfam" id="PF00041">
    <property type="entry name" value="fn3"/>
    <property type="match status" value="1"/>
</dbReference>
<sequence length="764" mass="81902">MSFLFLQTLCVCMVLILFGQRVRSEDITTSAGTRSTYPFPIKPTKSIDFASALQVEASIAAQLKQLANIPAIPIPEDISNIPEYEIISRLAPAMPPIQAGINLPEAQEMLAQYLSSINNDTSKIGANSLLGRSQSGLKVMIAGDSMTQGIEGDWTWRYRMWQWFKENRISAQFVGPHTGTVPPQKPSQPQPPYLYGTTPAPVPYGDSGGYAKGVDSAFLSNCNHFAIWGRAAAVSKGLVKEALERNPADLMLIMLGFNDMGTLVSNARSVNPSMKFAIATVPHRSYIGGRDDLIENTNIYNNLLPQYITQWTTPQSPVYLVDLANNYDCRPGGCSAGYDGLHPNAWGEYQIASAFSTTLVNDLKLGSKPLAVPSPDNPSLLRDLPTPSNFQVFSSPQGVTATWDPVYGAHTYDIMVTINGGPNTFSATTSQSNRWDSQWSIDGWSYAVSVRASAGDTIKGSYTETKTAVARPQLAPAPNNILVKPTGSGFTVTWDPPSGPYTDSIVEYNVIYWDWKADHCQFINGAAFKNSPATIAGLNPGVNYLIAIVTWNRNGQGLPLIGQNAVPGAKSPGIPNGLLIESQDQTSVRLTWSPSDSAGGYHVWSRNIHGKDKLKIIANVTESTCNEEYFLFPGVWNYAFALSAFNGNDESEVGPEKVAPSATIAPGEGMGPKCPAKEPWCPAGGGVSVPSGSPTPTKTLPGGGLPTNTNVPIVVDGHCTGLDCKNGQCEAWDARVLTVSVAAVLAGDVFHKVASDLAVGMESV</sequence>
<evidence type="ECO:0000256" key="2">
    <source>
        <dbReference type="SAM" id="SignalP"/>
    </source>
</evidence>
<dbReference type="OMA" id="VTESTCN"/>
<dbReference type="SUPFAM" id="SSF52266">
    <property type="entry name" value="SGNH hydrolase"/>
    <property type="match status" value="1"/>
</dbReference>
<dbReference type="PANTHER" id="PTHR30383">
    <property type="entry name" value="THIOESTERASE 1/PROTEASE 1/LYSOPHOSPHOLIPASE L1"/>
    <property type="match status" value="1"/>
</dbReference>
<gene>
    <name evidence="4" type="ORF">MGYG_01531</name>
</gene>
<feature type="chain" id="PRO_5003198241" description="Fibronectin type-III domain-containing protein" evidence="2">
    <location>
        <begin position="25"/>
        <end position="764"/>
    </location>
</feature>
<feature type="signal peptide" evidence="2">
    <location>
        <begin position="1"/>
        <end position="24"/>
    </location>
</feature>
<feature type="compositionally biased region" description="Low complexity" evidence="1">
    <location>
        <begin position="688"/>
        <end position="697"/>
    </location>
</feature>
<accession>E5R1G8</accession>
<dbReference type="InterPro" id="IPR036116">
    <property type="entry name" value="FN3_sf"/>
</dbReference>
<evidence type="ECO:0000259" key="3">
    <source>
        <dbReference type="PROSITE" id="PS50853"/>
    </source>
</evidence>
<proteinExistence type="predicted"/>
<dbReference type="Gene3D" id="2.60.40.10">
    <property type="entry name" value="Immunoglobulins"/>
    <property type="match status" value="2"/>
</dbReference>
<dbReference type="InParanoid" id="E5R1G8"/>
<dbReference type="InterPro" id="IPR013783">
    <property type="entry name" value="Ig-like_fold"/>
</dbReference>
<dbReference type="RefSeq" id="XP_003177456.1">
    <property type="nucleotide sequence ID" value="XM_003177408.1"/>
</dbReference>
<feature type="domain" description="Fibronectin type-III" evidence="3">
    <location>
        <begin position="475"/>
        <end position="572"/>
    </location>
</feature>
<reference evidence="5" key="1">
    <citation type="journal article" date="2012" name="MBio">
        <title>Comparative genome analysis of Trichophyton rubrum and related dermatophytes reveals candidate genes involved in infection.</title>
        <authorList>
            <person name="Martinez D.A."/>
            <person name="Oliver B.G."/>
            <person name="Graeser Y."/>
            <person name="Goldberg J.M."/>
            <person name="Li W."/>
            <person name="Martinez-Rossi N.M."/>
            <person name="Monod M."/>
            <person name="Shelest E."/>
            <person name="Barton R.C."/>
            <person name="Birch E."/>
            <person name="Brakhage A.A."/>
            <person name="Chen Z."/>
            <person name="Gurr S.J."/>
            <person name="Heiman D."/>
            <person name="Heitman J."/>
            <person name="Kosti I."/>
            <person name="Rossi A."/>
            <person name="Saif S."/>
            <person name="Samalova M."/>
            <person name="Saunders C.W."/>
            <person name="Shea T."/>
            <person name="Summerbell R.C."/>
            <person name="Xu J."/>
            <person name="Young S."/>
            <person name="Zeng Q."/>
            <person name="Birren B.W."/>
            <person name="Cuomo C.A."/>
            <person name="White T.C."/>
        </authorList>
    </citation>
    <scope>NUCLEOTIDE SEQUENCE [LARGE SCALE GENOMIC DNA]</scope>
    <source>
        <strain evidence="5">ATCC MYA-4604 / CBS 118893</strain>
    </source>
</reference>
<dbReference type="HOGENOM" id="CLU_014183_2_0_1"/>
<dbReference type="CDD" id="cd00063">
    <property type="entry name" value="FN3"/>
    <property type="match status" value="2"/>
</dbReference>
<organism evidence="5">
    <name type="scientific">Arthroderma gypseum (strain ATCC MYA-4604 / CBS 118893)</name>
    <name type="common">Microsporum gypseum</name>
    <dbReference type="NCBI Taxonomy" id="535722"/>
    <lineage>
        <taxon>Eukaryota</taxon>
        <taxon>Fungi</taxon>
        <taxon>Dikarya</taxon>
        <taxon>Ascomycota</taxon>
        <taxon>Pezizomycotina</taxon>
        <taxon>Eurotiomycetes</taxon>
        <taxon>Eurotiomycetidae</taxon>
        <taxon>Onygenales</taxon>
        <taxon>Arthrodermataceae</taxon>
        <taxon>Nannizzia</taxon>
    </lineage>
</organism>
<dbReference type="GeneID" id="10032786"/>
<dbReference type="OrthoDB" id="2119228at2759"/>
<dbReference type="PANTHER" id="PTHR30383:SF2">
    <property type="entry name" value="CELLULOSE-BINDING PROTEIN"/>
    <property type="match status" value="1"/>
</dbReference>
<dbReference type="VEuPathDB" id="FungiDB:MGYG_01531"/>
<dbReference type="Proteomes" id="UP000002669">
    <property type="component" value="Unassembled WGS sequence"/>
</dbReference>
<evidence type="ECO:0000313" key="4">
    <source>
        <dbReference type="EMBL" id="EFQ98504.1"/>
    </source>
</evidence>
<dbReference type="STRING" id="535722.E5R1G8"/>
<dbReference type="GO" id="GO:0004622">
    <property type="term" value="F:phosphatidylcholine lysophospholipase activity"/>
    <property type="evidence" value="ECO:0007669"/>
    <property type="project" value="TreeGrafter"/>
</dbReference>
<dbReference type="PROSITE" id="PS50853">
    <property type="entry name" value="FN3"/>
    <property type="match status" value="1"/>
</dbReference>
<keyword evidence="5" id="KW-1185">Reference proteome</keyword>
<evidence type="ECO:0000256" key="1">
    <source>
        <dbReference type="SAM" id="MobiDB-lite"/>
    </source>
</evidence>
<dbReference type="AlphaFoldDB" id="E5R1G8"/>
<dbReference type="InterPro" id="IPR051532">
    <property type="entry name" value="Ester_Hydrolysis_Enzymes"/>
</dbReference>
<name>E5R1G8_ARTGP</name>
<evidence type="ECO:0000313" key="5">
    <source>
        <dbReference type="Proteomes" id="UP000002669"/>
    </source>
</evidence>
<dbReference type="InterPro" id="IPR003961">
    <property type="entry name" value="FN3_dom"/>
</dbReference>
<dbReference type="InterPro" id="IPR036514">
    <property type="entry name" value="SGNH_hydro_sf"/>
</dbReference>
<feature type="region of interest" description="Disordered" evidence="1">
    <location>
        <begin position="685"/>
        <end position="705"/>
    </location>
</feature>
<dbReference type="SMART" id="SM00060">
    <property type="entry name" value="FN3"/>
    <property type="match status" value="2"/>
</dbReference>